<name>A0AAQ4VMQ2_MOUSE</name>
<evidence type="ECO:0000313" key="1">
    <source>
        <dbReference type="Ensembl" id="ENSMUSP00000159949.1"/>
    </source>
</evidence>
<evidence type="ECO:0000313" key="2">
    <source>
        <dbReference type="MGI" id="MGI:7814855"/>
    </source>
</evidence>
<accession>A0AAQ4VMQ2</accession>
<dbReference type="AGR" id="MGI:7814855"/>
<reference evidence="1 3" key="2">
    <citation type="journal article" date="2011" name="PLoS Biol.">
        <title>Modernizing reference genome assemblies.</title>
        <authorList>
            <person name="Church D.M."/>
            <person name="Schneider V.A."/>
            <person name="Graves T."/>
            <person name="Auger K."/>
            <person name="Cunningham F."/>
            <person name="Bouk N."/>
            <person name="Chen H.C."/>
            <person name="Agarwala R."/>
            <person name="McLaren W.M."/>
            <person name="Ritchie G.R."/>
            <person name="Albracht D."/>
            <person name="Kremitzki M."/>
            <person name="Rock S."/>
            <person name="Kotkiewicz H."/>
            <person name="Kremitzki C."/>
            <person name="Wollam A."/>
            <person name="Trani L."/>
            <person name="Fulton L."/>
            <person name="Fulton R."/>
            <person name="Matthews L."/>
            <person name="Whitehead S."/>
            <person name="Chow W."/>
            <person name="Torrance J."/>
            <person name="Dunn M."/>
            <person name="Harden G."/>
            <person name="Threadgold G."/>
            <person name="Wood J."/>
            <person name="Collins J."/>
            <person name="Heath P."/>
            <person name="Griffiths G."/>
            <person name="Pelan S."/>
            <person name="Grafham D."/>
            <person name="Eichler E.E."/>
            <person name="Weinstock G."/>
            <person name="Mardis E.R."/>
            <person name="Wilson R.K."/>
            <person name="Howe K."/>
            <person name="Flicek P."/>
            <person name="Hubbard T."/>
        </authorList>
    </citation>
    <scope>NUCLEOTIDE SEQUENCE [LARGE SCALE GENOMIC DNA]</scope>
    <source>
        <strain evidence="1 3">C57BL/6J</strain>
    </source>
</reference>
<dbReference type="Ensembl" id="ENSMUST00000249851.1">
    <property type="protein sequence ID" value="ENSMUSP00000159949.1"/>
    <property type="gene ID" value="ENSMUSG00000121908.1"/>
</dbReference>
<keyword evidence="3" id="KW-1185">Reference proteome</keyword>
<reference evidence="1 3" key="1">
    <citation type="journal article" date="2009" name="PLoS Biol.">
        <title>Lineage-specific biology revealed by a finished genome assembly of the mouse.</title>
        <authorList>
            <consortium name="Mouse Genome Sequencing Consortium"/>
            <person name="Church D.M."/>
            <person name="Goodstadt L."/>
            <person name="Hillier L.W."/>
            <person name="Zody M.C."/>
            <person name="Goldstein S."/>
            <person name="She X."/>
            <person name="Bult C.J."/>
            <person name="Agarwala R."/>
            <person name="Cherry J.L."/>
            <person name="DiCuccio M."/>
            <person name="Hlavina W."/>
            <person name="Kapustin Y."/>
            <person name="Meric P."/>
            <person name="Maglott D."/>
            <person name="Birtle Z."/>
            <person name="Marques A.C."/>
            <person name="Graves T."/>
            <person name="Zhou S."/>
            <person name="Teague B."/>
            <person name="Potamousis K."/>
            <person name="Churas C."/>
            <person name="Place M."/>
            <person name="Herschleb J."/>
            <person name="Runnheim R."/>
            <person name="Forrest D."/>
            <person name="Amos-Landgraf J."/>
            <person name="Schwartz D.C."/>
            <person name="Cheng Z."/>
            <person name="Lindblad-Toh K."/>
            <person name="Eichler E.E."/>
            <person name="Ponting C.P."/>
        </authorList>
    </citation>
    <scope>NUCLEOTIDE SEQUENCE [LARGE SCALE GENOMIC DNA]</scope>
    <source>
        <strain evidence="1 3">C57BL/6J</strain>
    </source>
</reference>
<dbReference type="GeneTree" id="ENSGT01150000290605"/>
<reference evidence="1" key="4">
    <citation type="submission" date="2025-09" db="UniProtKB">
        <authorList>
            <consortium name="Ensembl"/>
        </authorList>
    </citation>
    <scope>IDENTIFICATION</scope>
    <source>
        <strain evidence="1">C57BL/6J</strain>
    </source>
</reference>
<gene>
    <name evidence="1 2" type="primary">Gm65988</name>
</gene>
<reference evidence="1" key="3">
    <citation type="submission" date="2025-08" db="UniProtKB">
        <authorList>
            <consortium name="Ensembl"/>
        </authorList>
    </citation>
    <scope>IDENTIFICATION</scope>
    <source>
        <strain evidence="1">C57BL/6J</strain>
    </source>
</reference>
<dbReference type="MGI" id="MGI:7814855">
    <property type="gene designation" value="Gm65988"/>
</dbReference>
<protein>
    <submittedName>
        <fullName evidence="1">Predicted gene, 65988</fullName>
    </submittedName>
</protein>
<sequence>MGLGAALTGEKGTLWE</sequence>
<dbReference type="AlphaFoldDB" id="A0AAQ4VMQ2"/>
<organism evidence="1 3">
    <name type="scientific">Mus musculus</name>
    <name type="common">Mouse</name>
    <dbReference type="NCBI Taxonomy" id="10090"/>
    <lineage>
        <taxon>Eukaryota</taxon>
        <taxon>Metazoa</taxon>
        <taxon>Chordata</taxon>
        <taxon>Craniata</taxon>
        <taxon>Vertebrata</taxon>
        <taxon>Euteleostomi</taxon>
        <taxon>Mammalia</taxon>
        <taxon>Eutheria</taxon>
        <taxon>Euarchontoglires</taxon>
        <taxon>Glires</taxon>
        <taxon>Rodentia</taxon>
        <taxon>Myomorpha</taxon>
        <taxon>Muroidea</taxon>
        <taxon>Muridae</taxon>
        <taxon>Murinae</taxon>
        <taxon>Mus</taxon>
        <taxon>Mus</taxon>
    </lineage>
</organism>
<proteinExistence type="predicted"/>
<evidence type="ECO:0000313" key="3">
    <source>
        <dbReference type="Proteomes" id="UP000000589"/>
    </source>
</evidence>
<dbReference type="Proteomes" id="UP000000589">
    <property type="component" value="Chromosome 6"/>
</dbReference>